<dbReference type="InterPro" id="IPR006680">
    <property type="entry name" value="Amidohydro-rel"/>
</dbReference>
<organism evidence="2 3">
    <name type="scientific">Marasmiellus scandens</name>
    <dbReference type="NCBI Taxonomy" id="2682957"/>
    <lineage>
        <taxon>Eukaryota</taxon>
        <taxon>Fungi</taxon>
        <taxon>Dikarya</taxon>
        <taxon>Basidiomycota</taxon>
        <taxon>Agaricomycotina</taxon>
        <taxon>Agaricomycetes</taxon>
        <taxon>Agaricomycetidae</taxon>
        <taxon>Agaricales</taxon>
        <taxon>Marasmiineae</taxon>
        <taxon>Omphalotaceae</taxon>
        <taxon>Marasmiellus</taxon>
    </lineage>
</organism>
<name>A0ABR1ISL9_9AGAR</name>
<evidence type="ECO:0000313" key="3">
    <source>
        <dbReference type="Proteomes" id="UP001498398"/>
    </source>
</evidence>
<dbReference type="Pfam" id="PF04909">
    <property type="entry name" value="Amidohydro_2"/>
    <property type="match status" value="1"/>
</dbReference>
<dbReference type="PANTHER" id="PTHR43383">
    <property type="entry name" value="NODULIN 6"/>
    <property type="match status" value="1"/>
</dbReference>
<evidence type="ECO:0000259" key="1">
    <source>
        <dbReference type="Pfam" id="PF04909"/>
    </source>
</evidence>
<protein>
    <recommendedName>
        <fullName evidence="1">Amidohydrolase-related domain-containing protein</fullName>
    </recommendedName>
</protein>
<dbReference type="Gene3D" id="3.20.20.140">
    <property type="entry name" value="Metal-dependent hydrolases"/>
    <property type="match status" value="1"/>
</dbReference>
<feature type="domain" description="Amidohydrolase-related" evidence="1">
    <location>
        <begin position="243"/>
        <end position="400"/>
    </location>
</feature>
<comment type="caution">
    <text evidence="2">The sequence shown here is derived from an EMBL/GenBank/DDBJ whole genome shotgun (WGS) entry which is preliminary data.</text>
</comment>
<accession>A0ABR1ISL9</accession>
<dbReference type="SUPFAM" id="SSF51556">
    <property type="entry name" value="Metallo-dependent hydrolases"/>
    <property type="match status" value="1"/>
</dbReference>
<dbReference type="EMBL" id="JBANRG010000070">
    <property type="protein sequence ID" value="KAK7440057.1"/>
    <property type="molecule type" value="Genomic_DNA"/>
</dbReference>
<dbReference type="InterPro" id="IPR032466">
    <property type="entry name" value="Metal_Hydrolase"/>
</dbReference>
<sequence>MSDHLESLYKAAFNFPAIDNHAHPLLKGSHRFRIPFEGLVSEADGEALTDAVHTLACQHATPQLATVLQLDMNASSWDDVKVARDQIEYNVLCDMFMKPCNIQSILLDDGLGGVAEWAEDLKWHRRFGCDTKRVVRIEAEAESIMKTIFCNIDVTSPDASSLSLAFFDQFRAAITTLCEDAEVVGLKSIACYRTGLAIASPAAVISDAKVQEGILHALVAYSQTNKIRLAHKELNDRMVHVSLEIAGRYGIPVQFHTGLGDNDISLRHSSPSYMQPIIKEYPNTPFVLLHSSYPYTKEAGYLTAVYKNVYCDFGEIFPFVSGPGQRSIVREILDLCPTNKIMWSTDGHWWPESYYLGTIQARQAIYDVLSDIVKTGELSEPQAVAITENALFHNANRLYKLGLVPRLGRMQAA</sequence>
<evidence type="ECO:0000313" key="2">
    <source>
        <dbReference type="EMBL" id="KAK7440057.1"/>
    </source>
</evidence>
<gene>
    <name evidence="2" type="ORF">VKT23_017308</name>
</gene>
<proteinExistence type="predicted"/>
<reference evidence="2 3" key="1">
    <citation type="submission" date="2024-01" db="EMBL/GenBank/DDBJ databases">
        <title>A draft genome for the cacao thread blight pathogen Marasmiellus scandens.</title>
        <authorList>
            <person name="Baruah I.K."/>
            <person name="Leung J."/>
            <person name="Bukari Y."/>
            <person name="Amoako-Attah I."/>
            <person name="Meinhardt L.W."/>
            <person name="Bailey B.A."/>
            <person name="Cohen S.P."/>
        </authorList>
    </citation>
    <scope>NUCLEOTIDE SEQUENCE [LARGE SCALE GENOMIC DNA]</scope>
    <source>
        <strain evidence="2 3">GH-19</strain>
    </source>
</reference>
<dbReference type="Proteomes" id="UP001498398">
    <property type="component" value="Unassembled WGS sequence"/>
</dbReference>
<keyword evidence="3" id="KW-1185">Reference proteome</keyword>
<dbReference type="PANTHER" id="PTHR43383:SF2">
    <property type="entry name" value="AMIDOHYDROLASE 2 FAMILY PROTEIN"/>
    <property type="match status" value="1"/>
</dbReference>